<dbReference type="GO" id="GO:0003700">
    <property type="term" value="F:DNA-binding transcription factor activity"/>
    <property type="evidence" value="ECO:0007669"/>
    <property type="project" value="InterPro"/>
</dbReference>
<dbReference type="PRINTS" id="PR00032">
    <property type="entry name" value="HTHARAC"/>
</dbReference>
<dbReference type="AlphaFoldDB" id="A0A1G8SBS0"/>
<dbReference type="GO" id="GO:0000976">
    <property type="term" value="F:transcription cis-regulatory region binding"/>
    <property type="evidence" value="ECO:0007669"/>
    <property type="project" value="TreeGrafter"/>
</dbReference>
<dbReference type="InterPro" id="IPR032687">
    <property type="entry name" value="AraC-type_N"/>
</dbReference>
<evidence type="ECO:0000256" key="2">
    <source>
        <dbReference type="ARBA" id="ARBA00023125"/>
    </source>
</evidence>
<organism evidence="5 6">
    <name type="scientific">Ferrimonas sediminum</name>
    <dbReference type="NCBI Taxonomy" id="718193"/>
    <lineage>
        <taxon>Bacteria</taxon>
        <taxon>Pseudomonadati</taxon>
        <taxon>Pseudomonadota</taxon>
        <taxon>Gammaproteobacteria</taxon>
        <taxon>Alteromonadales</taxon>
        <taxon>Ferrimonadaceae</taxon>
        <taxon>Ferrimonas</taxon>
    </lineage>
</organism>
<dbReference type="Gene3D" id="1.10.10.60">
    <property type="entry name" value="Homeodomain-like"/>
    <property type="match status" value="1"/>
</dbReference>
<evidence type="ECO:0000259" key="4">
    <source>
        <dbReference type="PROSITE" id="PS01124"/>
    </source>
</evidence>
<keyword evidence="2 5" id="KW-0238">DNA-binding</keyword>
<dbReference type="Proteomes" id="UP000199527">
    <property type="component" value="Unassembled WGS sequence"/>
</dbReference>
<dbReference type="RefSeq" id="WP_090365037.1">
    <property type="nucleotide sequence ID" value="NZ_FNEM01000006.1"/>
</dbReference>
<dbReference type="SMART" id="SM00342">
    <property type="entry name" value="HTH_ARAC"/>
    <property type="match status" value="1"/>
</dbReference>
<evidence type="ECO:0000313" key="5">
    <source>
        <dbReference type="EMBL" id="SDJ26654.1"/>
    </source>
</evidence>
<protein>
    <submittedName>
        <fullName evidence="5">AraC-type DNA-binding protein</fullName>
    </submittedName>
</protein>
<keyword evidence="3" id="KW-0804">Transcription</keyword>
<evidence type="ECO:0000256" key="3">
    <source>
        <dbReference type="ARBA" id="ARBA00023163"/>
    </source>
</evidence>
<sequence>MDSVKVIRNAIGAVAPLGLNVGQMLRRVGLTTRDLENDASPISRWQHVDFYRQLAEQSKDPGIGLRLGQGFRIESYGVLGYAILAAPDFRAALDVVCKYANLTFTLFDFDYLIDEQGVKLRLGGQPLSEARLHQVFSDRDLAAIKQVGDSLFGPEFSPVALKLNHRGSDNIDYQAHFGCPVEFGHDCNEIWFSPVWLDRPMPDRDQAAFAHCLTRCEARSLALTHNDLAARIDAHLKRQPFLMPTSSQMAALLGIAERTMRRRLAQHKLSYRQLLSRHRISQAREMLRQGERVDDIADWLGYSETANFSNAFKRYTGESPTHYRQRHCPARPLR</sequence>
<feature type="domain" description="HTH araC/xylS-type" evidence="4">
    <location>
        <begin position="226"/>
        <end position="326"/>
    </location>
</feature>
<dbReference type="Pfam" id="PF12625">
    <property type="entry name" value="Arabinose_bd"/>
    <property type="match status" value="1"/>
</dbReference>
<dbReference type="PROSITE" id="PS01124">
    <property type="entry name" value="HTH_ARAC_FAMILY_2"/>
    <property type="match status" value="1"/>
</dbReference>
<dbReference type="PANTHER" id="PTHR47894">
    <property type="entry name" value="HTH-TYPE TRANSCRIPTIONAL REGULATOR GADX"/>
    <property type="match status" value="1"/>
</dbReference>
<keyword evidence="6" id="KW-1185">Reference proteome</keyword>
<dbReference type="Pfam" id="PF12833">
    <property type="entry name" value="HTH_18"/>
    <property type="match status" value="1"/>
</dbReference>
<evidence type="ECO:0000256" key="1">
    <source>
        <dbReference type="ARBA" id="ARBA00023015"/>
    </source>
</evidence>
<gene>
    <name evidence="5" type="ORF">SAMN04488540_106132</name>
</gene>
<dbReference type="EMBL" id="FNEM01000006">
    <property type="protein sequence ID" value="SDJ26654.1"/>
    <property type="molecule type" value="Genomic_DNA"/>
</dbReference>
<accession>A0A1G8SBS0</accession>
<dbReference type="PROSITE" id="PS00041">
    <property type="entry name" value="HTH_ARAC_FAMILY_1"/>
    <property type="match status" value="1"/>
</dbReference>
<keyword evidence="1" id="KW-0805">Transcription regulation</keyword>
<dbReference type="InterPro" id="IPR009057">
    <property type="entry name" value="Homeodomain-like_sf"/>
</dbReference>
<evidence type="ECO:0000313" key="6">
    <source>
        <dbReference type="Proteomes" id="UP000199527"/>
    </source>
</evidence>
<proteinExistence type="predicted"/>
<dbReference type="SUPFAM" id="SSF46689">
    <property type="entry name" value="Homeodomain-like"/>
    <property type="match status" value="1"/>
</dbReference>
<dbReference type="InterPro" id="IPR020449">
    <property type="entry name" value="Tscrpt_reg_AraC-type_HTH"/>
</dbReference>
<dbReference type="GO" id="GO:0005829">
    <property type="term" value="C:cytosol"/>
    <property type="evidence" value="ECO:0007669"/>
    <property type="project" value="TreeGrafter"/>
</dbReference>
<dbReference type="OrthoDB" id="6816069at2"/>
<dbReference type="InterPro" id="IPR018060">
    <property type="entry name" value="HTH_AraC"/>
</dbReference>
<dbReference type="InterPro" id="IPR018062">
    <property type="entry name" value="HTH_AraC-typ_CS"/>
</dbReference>
<name>A0A1G8SBS0_9GAMM</name>
<reference evidence="6" key="1">
    <citation type="submission" date="2016-10" db="EMBL/GenBank/DDBJ databases">
        <authorList>
            <person name="Varghese N."/>
            <person name="Submissions S."/>
        </authorList>
    </citation>
    <scope>NUCLEOTIDE SEQUENCE [LARGE SCALE GENOMIC DNA]</scope>
    <source>
        <strain evidence="6">DSM 23317</strain>
    </source>
</reference>
<dbReference type="PANTHER" id="PTHR47894:SF1">
    <property type="entry name" value="HTH-TYPE TRANSCRIPTIONAL REGULATOR VQSM"/>
    <property type="match status" value="1"/>
</dbReference>